<feature type="domain" description="DUF7840" evidence="2">
    <location>
        <begin position="411"/>
        <end position="623"/>
    </location>
</feature>
<dbReference type="Pfam" id="PF25222">
    <property type="entry name" value="DUF7840"/>
    <property type="match status" value="1"/>
</dbReference>
<protein>
    <submittedName>
        <fullName evidence="4">Uncharacterized protein</fullName>
    </submittedName>
</protein>
<name>C1DTX8_SULAA</name>
<feature type="domain" description="Lnb N-terminal periplasmic" evidence="1">
    <location>
        <begin position="142"/>
        <end position="305"/>
    </location>
</feature>
<dbReference type="HOGENOM" id="CLU_025316_1_0_0"/>
<dbReference type="KEGG" id="saf:SULAZ_0575"/>
<dbReference type="Proteomes" id="UP000001369">
    <property type="component" value="Chromosome"/>
</dbReference>
<reference evidence="4 5" key="1">
    <citation type="journal article" date="2009" name="J. Bacteriol.">
        <title>Complete and draft genome sequences of six members of the Aquificales.</title>
        <authorList>
            <person name="Reysenbach A.L."/>
            <person name="Hamamura N."/>
            <person name="Podar M."/>
            <person name="Griffiths E."/>
            <person name="Ferreira S."/>
            <person name="Hochstein R."/>
            <person name="Heidelberg J."/>
            <person name="Johnson J."/>
            <person name="Mead D."/>
            <person name="Pohorille A."/>
            <person name="Sarmiento M."/>
            <person name="Schweighofer K."/>
            <person name="Seshadri R."/>
            <person name="Voytek M.A."/>
        </authorList>
    </citation>
    <scope>NUCLEOTIDE SEQUENCE [LARGE SCALE GENOMIC DNA]</scope>
    <source>
        <strain evidence="5">Az-Fu1 / DSM 15241 / OCM 825</strain>
    </source>
</reference>
<evidence type="ECO:0000313" key="4">
    <source>
        <dbReference type="EMBL" id="ACN98547.1"/>
    </source>
</evidence>
<keyword evidence="5" id="KW-1185">Reference proteome</keyword>
<accession>C1DTX8</accession>
<organism evidence="4 5">
    <name type="scientific">Sulfurihydrogenibium azorense (strain DSM 15241 / OCM 825 / Az-Fu1)</name>
    <dbReference type="NCBI Taxonomy" id="204536"/>
    <lineage>
        <taxon>Bacteria</taxon>
        <taxon>Pseudomonadati</taxon>
        <taxon>Aquificota</taxon>
        <taxon>Aquificia</taxon>
        <taxon>Aquificales</taxon>
        <taxon>Hydrogenothermaceae</taxon>
        <taxon>Sulfurihydrogenibium</taxon>
    </lineage>
</organism>
<sequence length="629" mass="74156">MINILSFTRKGFIPSFLFLFLFLNVNFGFAYDTKKENLNKILEKIENLKLYENPVWKALLHYDPKNKNSFITDKNFLLSLREGKFSLKREMELTVEALLNNKDLEENSNPVCKFPARLYWLKLNIPELNDLIPEVKCKDLNTYLEKVSVDKITLVFAAEDIKNPSSMMGHVFLKLTGYNKEGIYVEHAVSYFAVIDTVNPIKLLVKSTITGMDSFFSLKPYRKFISRYLLDEERVIWEFPLKDLNDEKKEIIRLHIWELKDVKTKYYFTEYNCATVIYYILSIADPKMLEEKQSWISPRDVIRIAKKVSLIDEAELIPTDEWLIRILEDKISFKDLKKIKKSISLGHCDNSLFENTNYTNFEYKFYIANLYENYITFLKRKERISNTQAEELSSCIPSIKGYTIDLTNYKNPYNAPLNSKVSLGYSRFNDKDYLHLVFTPTYNTILDNNRQVFLFETDLRLFEFSLLLNKSNIKIDHIYLYHIYSLKPYSLLTGGLSYNFKIGLENHYQKLDPKLSLFTSTGLGITLNPHKDFYIFFLQNVGIGYGKNTLYPYTYPELGLIVYEIFNMKSVLSYKYMFNQFNSKQSYNILSLNHVINLKSNLQLILTLDYLKDNHKNKTNFFLNLTKNF</sequence>
<dbReference type="InterPro" id="IPR057165">
    <property type="entry name" value="DUF7843"/>
</dbReference>
<dbReference type="InterPro" id="IPR025178">
    <property type="entry name" value="Lnb_N"/>
</dbReference>
<dbReference type="eggNOG" id="ENOG502Z92U">
    <property type="taxonomic scope" value="Bacteria"/>
</dbReference>
<dbReference type="InterPro" id="IPR057162">
    <property type="entry name" value="DUF7840"/>
</dbReference>
<evidence type="ECO:0000313" key="5">
    <source>
        <dbReference type="Proteomes" id="UP000001369"/>
    </source>
</evidence>
<evidence type="ECO:0000259" key="3">
    <source>
        <dbReference type="Pfam" id="PF25225"/>
    </source>
</evidence>
<evidence type="ECO:0000259" key="1">
    <source>
        <dbReference type="Pfam" id="PF13387"/>
    </source>
</evidence>
<proteinExistence type="predicted"/>
<feature type="domain" description="DUF7843" evidence="3">
    <location>
        <begin position="49"/>
        <end position="122"/>
    </location>
</feature>
<dbReference type="EMBL" id="CP001229">
    <property type="protein sequence ID" value="ACN98547.1"/>
    <property type="molecule type" value="Genomic_DNA"/>
</dbReference>
<gene>
    <name evidence="4" type="ordered locus">SULAZ_0575</name>
</gene>
<dbReference type="AlphaFoldDB" id="C1DTX8"/>
<dbReference type="RefSeq" id="WP_012673870.1">
    <property type="nucleotide sequence ID" value="NC_012438.1"/>
</dbReference>
<evidence type="ECO:0000259" key="2">
    <source>
        <dbReference type="Pfam" id="PF25222"/>
    </source>
</evidence>
<dbReference type="Pfam" id="PF13387">
    <property type="entry name" value="Lnb_N"/>
    <property type="match status" value="1"/>
</dbReference>
<dbReference type="OrthoDB" id="9759948at2"/>
<dbReference type="Pfam" id="PF25225">
    <property type="entry name" value="DUF7843"/>
    <property type="match status" value="1"/>
</dbReference>